<evidence type="ECO:0008006" key="4">
    <source>
        <dbReference type="Google" id="ProtNLM"/>
    </source>
</evidence>
<dbReference type="InterPro" id="IPR008775">
    <property type="entry name" value="Phytyl_CoA_dOase-like"/>
</dbReference>
<dbReference type="PANTHER" id="PTHR40128">
    <property type="entry name" value="EXPRESSED PROTEIN"/>
    <property type="match status" value="1"/>
</dbReference>
<evidence type="ECO:0000313" key="2">
    <source>
        <dbReference type="EMBL" id="GIQ61507.1"/>
    </source>
</evidence>
<reference evidence="2 3" key="1">
    <citation type="submission" date="2021-04" db="EMBL/GenBank/DDBJ databases">
        <title>Draft genome sequence of Paenibacillus cisolokensis, LC2-13A.</title>
        <authorList>
            <person name="Uke A."/>
            <person name="Chhe C."/>
            <person name="Baramee S."/>
            <person name="Kosugi A."/>
        </authorList>
    </citation>
    <scope>NUCLEOTIDE SEQUENCE [LARGE SCALE GENOMIC DNA]</scope>
    <source>
        <strain evidence="2 3">LC2-13A</strain>
    </source>
</reference>
<sequence length="383" mass="42805">MDVLRRPAPDDSGLRPSGSSDAASPAFASAPVSGIESADPLSPAADAARQPSTLAFEDEDAARKPSTLAFEDEDAARKPSTLAFEDATPLLADPDRLRAKAEEDGYLFFKRFIDRNKIMDVRDQMLAILDEAGLLHRGRKRIDGIANVRAVHRLDETDANWNGVGVPFELYRKTQKLEAFHALAHEPRLLALYEMLFDERPFVHPRNIARLMLPHRNTHVTPSHQDYLHIQGTTETWTCWIPLGDVPRSLGGLKVLAGSHKAGLLGVTAHPGAGGLESILCGLGYEWAEGDYEAGDIITFHSLTVHKALPNLTPRRIRLSCDMRYQPASGPVDRTSLLPHGPFSWADLYEGWQRPELQYYWQKERLAVTEFDESIRWQKDKIC</sequence>
<dbReference type="SUPFAM" id="SSF51197">
    <property type="entry name" value="Clavaminate synthase-like"/>
    <property type="match status" value="1"/>
</dbReference>
<protein>
    <recommendedName>
        <fullName evidence="4">Phytanoyl-CoA dioxygenase</fullName>
    </recommendedName>
</protein>
<dbReference type="Gene3D" id="2.60.120.620">
    <property type="entry name" value="q2cbj1_9rhob like domain"/>
    <property type="match status" value="1"/>
</dbReference>
<feature type="region of interest" description="Disordered" evidence="1">
    <location>
        <begin position="1"/>
        <end position="79"/>
    </location>
</feature>
<dbReference type="RefSeq" id="WP_213526714.1">
    <property type="nucleotide sequence ID" value="NZ_BOVJ01000002.1"/>
</dbReference>
<feature type="compositionally biased region" description="Basic and acidic residues" evidence="1">
    <location>
        <begin position="1"/>
        <end position="13"/>
    </location>
</feature>
<proteinExistence type="predicted"/>
<dbReference type="Pfam" id="PF05721">
    <property type="entry name" value="PhyH"/>
    <property type="match status" value="1"/>
</dbReference>
<accession>A0ABQ4N046</accession>
<comment type="caution">
    <text evidence="2">The sequence shown here is derived from an EMBL/GenBank/DDBJ whole genome shotgun (WGS) entry which is preliminary data.</text>
</comment>
<name>A0ABQ4N046_9BACL</name>
<organism evidence="2 3">
    <name type="scientific">Paenibacillus cisolokensis</name>
    <dbReference type="NCBI Taxonomy" id="1658519"/>
    <lineage>
        <taxon>Bacteria</taxon>
        <taxon>Bacillati</taxon>
        <taxon>Bacillota</taxon>
        <taxon>Bacilli</taxon>
        <taxon>Bacillales</taxon>
        <taxon>Paenibacillaceae</taxon>
        <taxon>Paenibacillus</taxon>
    </lineage>
</organism>
<dbReference type="EMBL" id="BOVJ01000002">
    <property type="protein sequence ID" value="GIQ61507.1"/>
    <property type="molecule type" value="Genomic_DNA"/>
</dbReference>
<evidence type="ECO:0000313" key="3">
    <source>
        <dbReference type="Proteomes" id="UP000680304"/>
    </source>
</evidence>
<evidence type="ECO:0000256" key="1">
    <source>
        <dbReference type="SAM" id="MobiDB-lite"/>
    </source>
</evidence>
<feature type="compositionally biased region" description="Low complexity" evidence="1">
    <location>
        <begin position="16"/>
        <end position="48"/>
    </location>
</feature>
<keyword evidence="3" id="KW-1185">Reference proteome</keyword>
<dbReference type="Proteomes" id="UP000680304">
    <property type="component" value="Unassembled WGS sequence"/>
</dbReference>
<dbReference type="PANTHER" id="PTHR40128:SF1">
    <property type="entry name" value="PHYTANOYL-COA HYDROXYLASE"/>
    <property type="match status" value="1"/>
</dbReference>
<gene>
    <name evidence="2" type="ORF">PACILC2_00750</name>
</gene>